<dbReference type="PANTHER" id="PTHR21367">
    <property type="entry name" value="ARGININE-TRNA-PROTEIN TRANSFERASE 1"/>
    <property type="match status" value="1"/>
</dbReference>
<dbReference type="InterPro" id="IPR007471">
    <property type="entry name" value="N-end_Aminoacyl_Trfase_N"/>
</dbReference>
<evidence type="ECO:0000313" key="7">
    <source>
        <dbReference type="EMBL" id="SNZ07332.1"/>
    </source>
</evidence>
<dbReference type="SUPFAM" id="SSF55729">
    <property type="entry name" value="Acyl-CoA N-acyltransferases (Nat)"/>
    <property type="match status" value="1"/>
</dbReference>
<comment type="catalytic activity">
    <reaction evidence="4">
        <text>N-terminal L-glutamyl-[protein] + L-leucyl-tRNA(Leu) = N-terminal L-leucyl-L-glutamyl-[protein] + tRNA(Leu) + H(+)</text>
        <dbReference type="Rhea" id="RHEA:50412"/>
        <dbReference type="Rhea" id="RHEA-COMP:9613"/>
        <dbReference type="Rhea" id="RHEA-COMP:9622"/>
        <dbReference type="Rhea" id="RHEA-COMP:12664"/>
        <dbReference type="Rhea" id="RHEA-COMP:12668"/>
        <dbReference type="ChEBI" id="CHEBI:15378"/>
        <dbReference type="ChEBI" id="CHEBI:64721"/>
        <dbReference type="ChEBI" id="CHEBI:78442"/>
        <dbReference type="ChEBI" id="CHEBI:78494"/>
        <dbReference type="ChEBI" id="CHEBI:133041"/>
        <dbReference type="EC" id="2.3.2.29"/>
    </reaction>
</comment>
<dbReference type="NCBIfam" id="NF002343">
    <property type="entry name" value="PRK01305.1-4"/>
    <property type="match status" value="1"/>
</dbReference>
<dbReference type="NCBIfam" id="NF002346">
    <property type="entry name" value="PRK01305.2-3"/>
    <property type="match status" value="1"/>
</dbReference>
<proteinExistence type="inferred from homology"/>
<dbReference type="InterPro" id="IPR016181">
    <property type="entry name" value="Acyl_CoA_acyltransferase"/>
</dbReference>
<sequence length="247" mass="28264">MTRHSFNNPQFYLTAPQPCPYLSDQRERKIFTYMVGEDADNLNNSLSSGGFRRSQTIAYRPACENCQACLSVRIVVPLYKFSKNQRRILRRNKDLITQTSGPVATTEQYALFRDYLEARHDDGGMAAMGMGDYGAMVEDTHVNTQMIEYRLRHPDSGITGKGGELIGVALTDQLDGACSMVYSFFRPDMAERSLGTFIILDHIRRAIEEGWSHVYLGYWVKGSSKMDYKVRFQPMEFLGPYGWEQMK</sequence>
<reference evidence="7 8" key="1">
    <citation type="submission" date="2017-09" db="EMBL/GenBank/DDBJ databases">
        <authorList>
            <person name="Ehlers B."/>
            <person name="Leendertz F.H."/>
        </authorList>
    </citation>
    <scope>NUCLEOTIDE SEQUENCE [LARGE SCALE GENOMIC DNA]</scope>
    <source>
        <strain evidence="7 8">DSM 18289</strain>
    </source>
</reference>
<evidence type="ECO:0000259" key="5">
    <source>
        <dbReference type="Pfam" id="PF04376"/>
    </source>
</evidence>
<evidence type="ECO:0000256" key="2">
    <source>
        <dbReference type="ARBA" id="ARBA00022679"/>
    </source>
</evidence>
<keyword evidence="3 4" id="KW-0012">Acyltransferase</keyword>
<dbReference type="GO" id="GO:0005737">
    <property type="term" value="C:cytoplasm"/>
    <property type="evidence" value="ECO:0007669"/>
    <property type="project" value="UniProtKB-SubCell"/>
</dbReference>
<comment type="function">
    <text evidence="4">Functions in the N-end rule pathway of protein degradation where it conjugates Leu from its aminoacyl-tRNA to the N-termini of proteins containing an N-terminal aspartate or glutamate.</text>
</comment>
<evidence type="ECO:0000256" key="3">
    <source>
        <dbReference type="ARBA" id="ARBA00023315"/>
    </source>
</evidence>
<dbReference type="PIRSF" id="PIRSF037208">
    <property type="entry name" value="ATE_pro_prd"/>
    <property type="match status" value="1"/>
</dbReference>
<dbReference type="PANTHER" id="PTHR21367:SF1">
    <property type="entry name" value="ARGINYL-TRNA--PROTEIN TRANSFERASE 1"/>
    <property type="match status" value="1"/>
</dbReference>
<dbReference type="OrthoDB" id="9782022at2"/>
<feature type="domain" description="N-end aminoacyl transferase N-terminal" evidence="5">
    <location>
        <begin position="17"/>
        <end position="87"/>
    </location>
</feature>
<evidence type="ECO:0000313" key="8">
    <source>
        <dbReference type="Proteomes" id="UP000219439"/>
    </source>
</evidence>
<evidence type="ECO:0000256" key="4">
    <source>
        <dbReference type="HAMAP-Rule" id="MF_00689"/>
    </source>
</evidence>
<dbReference type="Pfam" id="PF04377">
    <property type="entry name" value="ATE_C"/>
    <property type="match status" value="1"/>
</dbReference>
<evidence type="ECO:0000259" key="6">
    <source>
        <dbReference type="Pfam" id="PF04377"/>
    </source>
</evidence>
<evidence type="ECO:0000256" key="1">
    <source>
        <dbReference type="ARBA" id="ARBA00022490"/>
    </source>
</evidence>
<gene>
    <name evidence="4" type="primary">bpt</name>
    <name evidence="7" type="ORF">SAMN06265368_0850</name>
</gene>
<dbReference type="InterPro" id="IPR007472">
    <property type="entry name" value="N-end_Aminoacyl_Trfase_C"/>
</dbReference>
<dbReference type="GO" id="GO:0004057">
    <property type="term" value="F:arginyl-tRNA--protein transferase activity"/>
    <property type="evidence" value="ECO:0007669"/>
    <property type="project" value="InterPro"/>
</dbReference>
<dbReference type="Proteomes" id="UP000219439">
    <property type="component" value="Unassembled WGS sequence"/>
</dbReference>
<dbReference type="NCBIfam" id="NF002342">
    <property type="entry name" value="PRK01305.1-3"/>
    <property type="match status" value="1"/>
</dbReference>
<keyword evidence="8" id="KW-1185">Reference proteome</keyword>
<dbReference type="AlphaFoldDB" id="A0A285NCW8"/>
<dbReference type="RefSeq" id="WP_097152128.1">
    <property type="nucleotide sequence ID" value="NZ_OBEL01000001.1"/>
</dbReference>
<organism evidence="7 8">
    <name type="scientific">Cohaesibacter gelatinilyticus</name>
    <dbReference type="NCBI Taxonomy" id="372072"/>
    <lineage>
        <taxon>Bacteria</taxon>
        <taxon>Pseudomonadati</taxon>
        <taxon>Pseudomonadota</taxon>
        <taxon>Alphaproteobacteria</taxon>
        <taxon>Hyphomicrobiales</taxon>
        <taxon>Cohaesibacteraceae</taxon>
    </lineage>
</organism>
<comment type="catalytic activity">
    <reaction evidence="4">
        <text>N-terminal L-aspartyl-[protein] + L-leucyl-tRNA(Leu) = N-terminal L-leucyl-L-aspartyl-[protein] + tRNA(Leu) + H(+)</text>
        <dbReference type="Rhea" id="RHEA:50420"/>
        <dbReference type="Rhea" id="RHEA-COMP:9613"/>
        <dbReference type="Rhea" id="RHEA-COMP:9622"/>
        <dbReference type="Rhea" id="RHEA-COMP:12669"/>
        <dbReference type="Rhea" id="RHEA-COMP:12674"/>
        <dbReference type="ChEBI" id="CHEBI:15378"/>
        <dbReference type="ChEBI" id="CHEBI:64720"/>
        <dbReference type="ChEBI" id="CHEBI:78442"/>
        <dbReference type="ChEBI" id="CHEBI:78494"/>
        <dbReference type="ChEBI" id="CHEBI:133042"/>
        <dbReference type="EC" id="2.3.2.29"/>
    </reaction>
</comment>
<dbReference type="HAMAP" id="MF_00689">
    <property type="entry name" value="Bpt"/>
    <property type="match status" value="1"/>
</dbReference>
<dbReference type="EC" id="2.3.2.29" evidence="4"/>
<dbReference type="Pfam" id="PF04376">
    <property type="entry name" value="ATE_N"/>
    <property type="match status" value="1"/>
</dbReference>
<keyword evidence="1 4" id="KW-0963">Cytoplasm</keyword>
<dbReference type="InterPro" id="IPR017138">
    <property type="entry name" value="Asp_Glu_LeuTrfase"/>
</dbReference>
<protein>
    <recommendedName>
        <fullName evidence="4">Aspartate/glutamate leucyltransferase</fullName>
        <ecNumber evidence="4">2.3.2.29</ecNumber>
    </recommendedName>
</protein>
<name>A0A285NCW8_9HYPH</name>
<dbReference type="GO" id="GO:0008914">
    <property type="term" value="F:leucyl-tRNA--protein transferase activity"/>
    <property type="evidence" value="ECO:0007669"/>
    <property type="project" value="UniProtKB-UniRule"/>
</dbReference>
<dbReference type="EMBL" id="OBEL01000001">
    <property type="protein sequence ID" value="SNZ07332.1"/>
    <property type="molecule type" value="Genomic_DNA"/>
</dbReference>
<comment type="subcellular location">
    <subcellularLocation>
        <location evidence="4">Cytoplasm</location>
    </subcellularLocation>
</comment>
<dbReference type="GO" id="GO:0071596">
    <property type="term" value="P:ubiquitin-dependent protein catabolic process via the N-end rule pathway"/>
    <property type="evidence" value="ECO:0007669"/>
    <property type="project" value="InterPro"/>
</dbReference>
<dbReference type="InterPro" id="IPR030700">
    <property type="entry name" value="N-end_Aminoacyl_Trfase"/>
</dbReference>
<feature type="domain" description="N-end rule aminoacyl transferase C-terminal" evidence="6">
    <location>
        <begin position="107"/>
        <end position="238"/>
    </location>
</feature>
<comment type="similarity">
    <text evidence="4">Belongs to the R-transferase family. Bpt subfamily.</text>
</comment>
<accession>A0A285NCW8</accession>
<keyword evidence="2 4" id="KW-0808">Transferase</keyword>